<keyword evidence="7 9" id="KW-0411">Iron-sulfur</keyword>
<keyword evidence="3 9" id="KW-0349">Heme</keyword>
<dbReference type="RefSeq" id="WP_186836998.1">
    <property type="nucleotide sequence ID" value="NZ_JACOPD010000006.1"/>
</dbReference>
<dbReference type="InterPro" id="IPR010723">
    <property type="entry name" value="HemN_C"/>
</dbReference>
<dbReference type="Proteomes" id="UP000628463">
    <property type="component" value="Unassembled WGS sequence"/>
</dbReference>
<dbReference type="PANTHER" id="PTHR13932:SF5">
    <property type="entry name" value="RADICAL S-ADENOSYL METHIONINE DOMAIN-CONTAINING PROTEIN 1, MITOCHONDRIAL"/>
    <property type="match status" value="1"/>
</dbReference>
<dbReference type="SFLD" id="SFLDS00029">
    <property type="entry name" value="Radical_SAM"/>
    <property type="match status" value="1"/>
</dbReference>
<protein>
    <recommendedName>
        <fullName evidence="2 9">Heme chaperone HemW</fullName>
    </recommendedName>
</protein>
<dbReference type="SFLD" id="SFLDF00288">
    <property type="entry name" value="HemN-like__clustered_with_nucl"/>
    <property type="match status" value="1"/>
</dbReference>
<dbReference type="InterPro" id="IPR034505">
    <property type="entry name" value="Coproporphyrinogen-III_oxidase"/>
</dbReference>
<keyword evidence="12" id="KW-1185">Reference proteome</keyword>
<evidence type="ECO:0000259" key="10">
    <source>
        <dbReference type="PROSITE" id="PS51918"/>
    </source>
</evidence>
<dbReference type="InterPro" id="IPR013785">
    <property type="entry name" value="Aldolase_TIM"/>
</dbReference>
<dbReference type="NCBIfam" id="TIGR00539">
    <property type="entry name" value="hemN_rel"/>
    <property type="match status" value="1"/>
</dbReference>
<dbReference type="SFLD" id="SFLDG01082">
    <property type="entry name" value="B12-binding_domain_containing"/>
    <property type="match status" value="1"/>
</dbReference>
<dbReference type="CDD" id="cd01335">
    <property type="entry name" value="Radical_SAM"/>
    <property type="match status" value="1"/>
</dbReference>
<dbReference type="InterPro" id="IPR007197">
    <property type="entry name" value="rSAM"/>
</dbReference>
<dbReference type="InterPro" id="IPR004559">
    <property type="entry name" value="HemW-like"/>
</dbReference>
<dbReference type="InterPro" id="IPR006638">
    <property type="entry name" value="Elp3/MiaA/NifB-like_rSAM"/>
</dbReference>
<dbReference type="SFLD" id="SFLDG01065">
    <property type="entry name" value="anaerobic_coproporphyrinogen-I"/>
    <property type="match status" value="1"/>
</dbReference>
<keyword evidence="8 9" id="KW-0143">Chaperone</keyword>
<comment type="similarity">
    <text evidence="1">Belongs to the anaerobic coproporphyrinogen-III oxidase family. HemW subfamily.</text>
</comment>
<sequence>MKNRQRLGIYIHIPFCVKKCAYCDFLSFPATKEVQEKYMSSLESDIKYCVSKYGARLDDYIVDTVFFGGGTPSYVSPQLIAGILKTLKSEFVFDENPEISIECNPGTIDDEKMRVYAESGFNRCSIGLQSVQDDLLKQIGRIHTFKEFEEGFSAARNAGFKNINIDVMSALPGQSVTDYVNGLKKIIEYKPEHISAYSLIVEEGTPVYEHPEKFLPLPSEDDEREMYYETDRILKKAGFDRYEISNYSKKGFECRHNVGYWERKDYLGFGLGASSLFENVRMKNISDMNKYIGNAGKSDLYEDTEILTVNDCMEEFMFLGLRMMKGVSSRRFLKLFNKNINDVYAEPLEENIKNNLLCKYRDDSGESWYCLTPYGIDISNTVMADFML</sequence>
<keyword evidence="5 9" id="KW-0479">Metal-binding</keyword>
<keyword evidence="6 9" id="KW-0408">Iron</keyword>
<comment type="subcellular location">
    <subcellularLocation>
        <location evidence="9">Cytoplasm</location>
    </subcellularLocation>
</comment>
<dbReference type="SFLD" id="SFLDF00562">
    <property type="entry name" value="HemN-like__clustered_with_heat"/>
    <property type="match status" value="1"/>
</dbReference>
<evidence type="ECO:0000256" key="2">
    <source>
        <dbReference type="ARBA" id="ARBA00017228"/>
    </source>
</evidence>
<keyword evidence="9" id="KW-0963">Cytoplasm</keyword>
<dbReference type="SMART" id="SM00729">
    <property type="entry name" value="Elp3"/>
    <property type="match status" value="1"/>
</dbReference>
<evidence type="ECO:0000256" key="9">
    <source>
        <dbReference type="RuleBase" id="RU364116"/>
    </source>
</evidence>
<feature type="domain" description="Radical SAM core" evidence="10">
    <location>
        <begin position="1"/>
        <end position="240"/>
    </location>
</feature>
<comment type="caution">
    <text evidence="11">The sequence shown here is derived from an EMBL/GenBank/DDBJ whole genome shotgun (WGS) entry which is preliminary data.</text>
</comment>
<dbReference type="Pfam" id="PF04055">
    <property type="entry name" value="Radical_SAM"/>
    <property type="match status" value="1"/>
</dbReference>
<dbReference type="Pfam" id="PF06969">
    <property type="entry name" value="HemN_C"/>
    <property type="match status" value="1"/>
</dbReference>
<accession>A0ABR7G124</accession>
<evidence type="ECO:0000256" key="8">
    <source>
        <dbReference type="ARBA" id="ARBA00023186"/>
    </source>
</evidence>
<evidence type="ECO:0000256" key="7">
    <source>
        <dbReference type="ARBA" id="ARBA00023014"/>
    </source>
</evidence>
<comment type="function">
    <text evidence="9">Probably acts as a heme chaperone, transferring heme to an unknown acceptor. Binds one molecule of heme per monomer, possibly covalently. Binds 1 [4Fe-4S] cluster. The cluster is coordinated with 3 cysteines and an exchangeable S-adenosyl-L-methionine.</text>
</comment>
<evidence type="ECO:0000256" key="1">
    <source>
        <dbReference type="ARBA" id="ARBA00006100"/>
    </source>
</evidence>
<evidence type="ECO:0000313" key="11">
    <source>
        <dbReference type="EMBL" id="MBC5681142.1"/>
    </source>
</evidence>
<evidence type="ECO:0000313" key="12">
    <source>
        <dbReference type="Proteomes" id="UP000628463"/>
    </source>
</evidence>
<evidence type="ECO:0000256" key="6">
    <source>
        <dbReference type="ARBA" id="ARBA00023004"/>
    </source>
</evidence>
<dbReference type="EMBL" id="JACOPD010000006">
    <property type="protein sequence ID" value="MBC5681142.1"/>
    <property type="molecule type" value="Genomic_DNA"/>
</dbReference>
<gene>
    <name evidence="11" type="ORF">H8S01_09235</name>
</gene>
<proteinExistence type="inferred from homology"/>
<dbReference type="PROSITE" id="PS51918">
    <property type="entry name" value="RADICAL_SAM"/>
    <property type="match status" value="1"/>
</dbReference>
<name>A0ABR7G124_9FIRM</name>
<evidence type="ECO:0000256" key="4">
    <source>
        <dbReference type="ARBA" id="ARBA00022691"/>
    </source>
</evidence>
<dbReference type="SUPFAM" id="SSF102114">
    <property type="entry name" value="Radical SAM enzymes"/>
    <property type="match status" value="1"/>
</dbReference>
<dbReference type="Gene3D" id="3.20.20.70">
    <property type="entry name" value="Aldolase class I"/>
    <property type="match status" value="1"/>
</dbReference>
<keyword evidence="9" id="KW-0004">4Fe-4S</keyword>
<organism evidence="11 12">
    <name type="scientific">Lachnospira hominis</name>
    <name type="common">ex Liu et al. 2021</name>
    <dbReference type="NCBI Taxonomy" id="2763051"/>
    <lineage>
        <taxon>Bacteria</taxon>
        <taxon>Bacillati</taxon>
        <taxon>Bacillota</taxon>
        <taxon>Clostridia</taxon>
        <taxon>Lachnospirales</taxon>
        <taxon>Lachnospiraceae</taxon>
        <taxon>Lachnospira</taxon>
    </lineage>
</organism>
<evidence type="ECO:0000256" key="5">
    <source>
        <dbReference type="ARBA" id="ARBA00022723"/>
    </source>
</evidence>
<dbReference type="InterPro" id="IPR058240">
    <property type="entry name" value="rSAM_sf"/>
</dbReference>
<evidence type="ECO:0000256" key="3">
    <source>
        <dbReference type="ARBA" id="ARBA00022617"/>
    </source>
</evidence>
<reference evidence="11 12" key="1">
    <citation type="submission" date="2020-08" db="EMBL/GenBank/DDBJ databases">
        <title>Genome public.</title>
        <authorList>
            <person name="Liu C."/>
            <person name="Sun Q."/>
        </authorList>
    </citation>
    <scope>NUCLEOTIDE SEQUENCE [LARGE SCALE GENOMIC DNA]</scope>
    <source>
        <strain evidence="11 12">NSJ-43</strain>
    </source>
</reference>
<keyword evidence="4 9" id="KW-0949">S-adenosyl-L-methionine</keyword>
<dbReference type="PANTHER" id="PTHR13932">
    <property type="entry name" value="COPROPORPHYRINIGEN III OXIDASE"/>
    <property type="match status" value="1"/>
</dbReference>